<name>A0A1S2VN82_9BACT</name>
<evidence type="ECO:0000313" key="2">
    <source>
        <dbReference type="Proteomes" id="UP000181790"/>
    </source>
</evidence>
<dbReference type="Pfam" id="PF22014">
    <property type="entry name" value="DUF6932"/>
    <property type="match status" value="1"/>
</dbReference>
<dbReference type="InterPro" id="IPR053860">
    <property type="entry name" value="DUF6932"/>
</dbReference>
<gene>
    <name evidence="1" type="ORF">BLX24_05190</name>
</gene>
<dbReference type="Proteomes" id="UP000181790">
    <property type="component" value="Unassembled WGS sequence"/>
</dbReference>
<comment type="caution">
    <text evidence="1">The sequence shown here is derived from an EMBL/GenBank/DDBJ whole genome shotgun (WGS) entry which is preliminary data.</text>
</comment>
<proteinExistence type="predicted"/>
<dbReference type="EMBL" id="MORL01000002">
    <property type="protein sequence ID" value="OIN60231.1"/>
    <property type="molecule type" value="Genomic_DNA"/>
</dbReference>
<protein>
    <submittedName>
        <fullName evidence="1">Uncharacterized protein</fullName>
    </submittedName>
</protein>
<dbReference type="OrthoDB" id="2617999at2"/>
<keyword evidence="2" id="KW-1185">Reference proteome</keyword>
<accession>A0A1S2VN82</accession>
<dbReference type="AlphaFoldDB" id="A0A1S2VN82"/>
<reference evidence="1 2" key="1">
    <citation type="submission" date="2016-10" db="EMBL/GenBank/DDBJ databases">
        <title>Arsenicibacter rosenii gen. nov., sp. nov., an efficient arsenic-methylating bacterium isolated from an arsenic-contaminated paddy soil.</title>
        <authorList>
            <person name="Huang K."/>
        </authorList>
    </citation>
    <scope>NUCLEOTIDE SEQUENCE [LARGE SCALE GENOMIC DNA]</scope>
    <source>
        <strain evidence="1 2">SM-1</strain>
    </source>
</reference>
<organism evidence="1 2">
    <name type="scientific">Arsenicibacter rosenii</name>
    <dbReference type="NCBI Taxonomy" id="1750698"/>
    <lineage>
        <taxon>Bacteria</taxon>
        <taxon>Pseudomonadati</taxon>
        <taxon>Bacteroidota</taxon>
        <taxon>Cytophagia</taxon>
        <taxon>Cytophagales</taxon>
        <taxon>Spirosomataceae</taxon>
        <taxon>Arsenicibacter</taxon>
    </lineage>
</organism>
<sequence length="161" mass="18368">MIELNPRGLITPNYNIPATMTELESLFVKGAESPKRYQLFDCYKLYTESLATILAGEPFVQWVDGSFTTRELNPGDIDVVSFINFDSVERSAKELQSFKYPDSLLHGVDAYIVKVYPKDHQLFALYAGDRAYWMDKFSKTTRNKRGIVYPKGFLEITISGS</sequence>
<evidence type="ECO:0000313" key="1">
    <source>
        <dbReference type="EMBL" id="OIN60231.1"/>
    </source>
</evidence>
<dbReference type="RefSeq" id="WP_071502027.1">
    <property type="nucleotide sequence ID" value="NZ_MORL01000002.1"/>
</dbReference>